<feature type="transmembrane region" description="Helical" evidence="2">
    <location>
        <begin position="203"/>
        <end position="225"/>
    </location>
</feature>
<organism evidence="4 5">
    <name type="scientific">Leptobrachium leishanense</name>
    <name type="common">Leishan spiny toad</name>
    <dbReference type="NCBI Taxonomy" id="445787"/>
    <lineage>
        <taxon>Eukaryota</taxon>
        <taxon>Metazoa</taxon>
        <taxon>Chordata</taxon>
        <taxon>Craniata</taxon>
        <taxon>Vertebrata</taxon>
        <taxon>Euteleostomi</taxon>
        <taxon>Amphibia</taxon>
        <taxon>Batrachia</taxon>
        <taxon>Anura</taxon>
        <taxon>Pelobatoidea</taxon>
        <taxon>Megophryidae</taxon>
        <taxon>Leptobrachium</taxon>
    </lineage>
</organism>
<feature type="chain" id="PRO_5034886548" evidence="3">
    <location>
        <begin position="20"/>
        <end position="316"/>
    </location>
</feature>
<evidence type="ECO:0000313" key="4">
    <source>
        <dbReference type="Ensembl" id="ENSLLEP00000042017.1"/>
    </source>
</evidence>
<keyword evidence="2" id="KW-0812">Transmembrane</keyword>
<evidence type="ECO:0000256" key="3">
    <source>
        <dbReference type="SAM" id="SignalP"/>
    </source>
</evidence>
<evidence type="ECO:0000256" key="2">
    <source>
        <dbReference type="SAM" id="Phobius"/>
    </source>
</evidence>
<feature type="region of interest" description="Disordered" evidence="1">
    <location>
        <begin position="270"/>
        <end position="316"/>
    </location>
</feature>
<accession>A0A8C5QT95</accession>
<reference evidence="4" key="1">
    <citation type="submission" date="2025-08" db="UniProtKB">
        <authorList>
            <consortium name="Ensembl"/>
        </authorList>
    </citation>
    <scope>IDENTIFICATION</scope>
</reference>
<name>A0A8C5QT95_9ANUR</name>
<dbReference type="GeneTree" id="ENSGT00970000198077"/>
<evidence type="ECO:0000256" key="1">
    <source>
        <dbReference type="SAM" id="MobiDB-lite"/>
    </source>
</evidence>
<sequence length="316" mass="34991">MRPVLTVPALLWYALGCHTVSISQSSNMNGIYNANVTDHGGAKNASQVEFSTSYNDRTNLTGNDTQMPPSCANHLEDLSDKETPVTTQFGKPGFSSQSTNPSIPELPNNETNITGDHTVNGMKGVNLTSENNRTLLASSVPYWSSFENGSDTNTTSNSTLIKTGTFNTFENDSADDAVHYKIFGEEDDQKDFKIRKKFASHKLLALFLGMAGVLAGLLILIYCIYTRQHKEDMFSHHRLYGEGFEDPVLHLDTPVDHFDFFSFKDTEMTPAATPHHKPHDPVINEPKGEDKFNVPKGTSSNEQTQQSFQMGSLNIM</sequence>
<feature type="compositionally biased region" description="Basic and acidic residues" evidence="1">
    <location>
        <begin position="279"/>
        <end position="293"/>
    </location>
</feature>
<feature type="compositionally biased region" description="Polar residues" evidence="1">
    <location>
        <begin position="84"/>
        <end position="106"/>
    </location>
</feature>
<keyword evidence="2" id="KW-1133">Transmembrane helix</keyword>
<feature type="region of interest" description="Disordered" evidence="1">
    <location>
        <begin position="83"/>
        <end position="106"/>
    </location>
</feature>
<evidence type="ECO:0000313" key="5">
    <source>
        <dbReference type="Proteomes" id="UP000694569"/>
    </source>
</evidence>
<dbReference type="OrthoDB" id="9909100at2759"/>
<keyword evidence="5" id="KW-1185">Reference proteome</keyword>
<dbReference type="Proteomes" id="UP000694569">
    <property type="component" value="Unplaced"/>
</dbReference>
<keyword evidence="2" id="KW-0472">Membrane</keyword>
<protein>
    <submittedName>
        <fullName evidence="4">Uncharacterized protein</fullName>
    </submittedName>
</protein>
<keyword evidence="3" id="KW-0732">Signal</keyword>
<reference evidence="4" key="2">
    <citation type="submission" date="2025-09" db="UniProtKB">
        <authorList>
            <consortium name="Ensembl"/>
        </authorList>
    </citation>
    <scope>IDENTIFICATION</scope>
</reference>
<dbReference type="AlphaFoldDB" id="A0A8C5QT95"/>
<feature type="signal peptide" evidence="3">
    <location>
        <begin position="1"/>
        <end position="19"/>
    </location>
</feature>
<feature type="compositionally biased region" description="Polar residues" evidence="1">
    <location>
        <begin position="296"/>
        <end position="316"/>
    </location>
</feature>
<proteinExistence type="predicted"/>
<dbReference type="Ensembl" id="ENSLLET00000043699.1">
    <property type="protein sequence ID" value="ENSLLEP00000042017.1"/>
    <property type="gene ID" value="ENSLLEG00000026727.1"/>
</dbReference>